<keyword evidence="1" id="KW-0472">Membrane</keyword>
<gene>
    <name evidence="4" type="primary">LOC113081540</name>
</gene>
<reference evidence="4" key="1">
    <citation type="submission" date="2025-08" db="UniProtKB">
        <authorList>
            <consortium name="RefSeq"/>
        </authorList>
    </citation>
    <scope>IDENTIFICATION</scope>
    <source>
        <strain evidence="4">Wakin</strain>
        <tissue evidence="4">Muscle</tissue>
    </source>
</reference>
<evidence type="ECO:0000313" key="3">
    <source>
        <dbReference type="Proteomes" id="UP000515129"/>
    </source>
</evidence>
<feature type="chain" id="PRO_5027894881" evidence="2">
    <location>
        <begin position="23"/>
        <end position="277"/>
    </location>
</feature>
<accession>A0A6P6NJX6</accession>
<proteinExistence type="predicted"/>
<dbReference type="AlphaFoldDB" id="A0A6P6NJX6"/>
<dbReference type="GeneID" id="113081540"/>
<dbReference type="PANTHER" id="PTHR15446">
    <property type="entry name" value="UROPLAKIN III"/>
    <property type="match status" value="1"/>
</dbReference>
<evidence type="ECO:0000256" key="1">
    <source>
        <dbReference type="SAM" id="Phobius"/>
    </source>
</evidence>
<organism evidence="3 4">
    <name type="scientific">Carassius auratus</name>
    <name type="common">Goldfish</name>
    <dbReference type="NCBI Taxonomy" id="7957"/>
    <lineage>
        <taxon>Eukaryota</taxon>
        <taxon>Metazoa</taxon>
        <taxon>Chordata</taxon>
        <taxon>Craniata</taxon>
        <taxon>Vertebrata</taxon>
        <taxon>Euteleostomi</taxon>
        <taxon>Actinopterygii</taxon>
        <taxon>Neopterygii</taxon>
        <taxon>Teleostei</taxon>
        <taxon>Ostariophysi</taxon>
        <taxon>Cypriniformes</taxon>
        <taxon>Cyprinidae</taxon>
        <taxon>Cyprininae</taxon>
        <taxon>Carassius</taxon>
    </lineage>
</organism>
<dbReference type="GO" id="GO:0016020">
    <property type="term" value="C:membrane"/>
    <property type="evidence" value="ECO:0007669"/>
    <property type="project" value="TreeGrafter"/>
</dbReference>
<feature type="transmembrane region" description="Helical" evidence="1">
    <location>
        <begin position="191"/>
        <end position="216"/>
    </location>
</feature>
<keyword evidence="2" id="KW-0732">Signal</keyword>
<dbReference type="OrthoDB" id="9945328at2759"/>
<keyword evidence="1" id="KW-1133">Transmembrane helix</keyword>
<dbReference type="KEGG" id="caua:113081540"/>
<dbReference type="PANTHER" id="PTHR15446:SF2">
    <property type="entry name" value="UROPLAKIN-3B-LIKE PROTEIN 1-RELATED"/>
    <property type="match status" value="1"/>
</dbReference>
<keyword evidence="1" id="KW-0812">Transmembrane</keyword>
<evidence type="ECO:0000313" key="4">
    <source>
        <dbReference type="RefSeq" id="XP_026109405.1"/>
    </source>
</evidence>
<dbReference type="Proteomes" id="UP000515129">
    <property type="component" value="Chromosome 5"/>
</dbReference>
<sequence length="277" mass="30101">MNMNAVICLMSLLSVWMQTGEGQIFQPELTPNAFLATVTSNTVILKQPFGVFDQTCLGCEIWLAAGLCSANGIFDAQVNSSTPNILGLSPYPTAFNPSSKNFFLTRVGLLSDFPCSQSSNDRYFVVGADGQCSGINCNGVLPDGLPVCFKYLLINTNGNLVNSSNWSVNITLPKLLNHQTINDGLSARSGAMVVITAILCAAAGLLLLLFFIMLCITCCTKKESKQISVTDSIRIPRYDTHDLKEHVHPYDNPAYQSDLKNYSTAKTLPRDGAKQKL</sequence>
<keyword evidence="3" id="KW-1185">Reference proteome</keyword>
<dbReference type="RefSeq" id="XP_026109405.1">
    <property type="nucleotide sequence ID" value="XM_026253620.1"/>
</dbReference>
<protein>
    <submittedName>
        <fullName evidence="4">Uncharacterized protein LOC113081540</fullName>
    </submittedName>
</protein>
<evidence type="ECO:0000256" key="2">
    <source>
        <dbReference type="SAM" id="SignalP"/>
    </source>
</evidence>
<feature type="signal peptide" evidence="2">
    <location>
        <begin position="1"/>
        <end position="22"/>
    </location>
</feature>
<dbReference type="InterPro" id="IPR024831">
    <property type="entry name" value="Uroplakin-3"/>
</dbReference>
<name>A0A6P6NJX6_CARAU</name>